<feature type="domain" description="BAH" evidence="2">
    <location>
        <begin position="54"/>
        <end position="181"/>
    </location>
</feature>
<feature type="region of interest" description="Disordered" evidence="1">
    <location>
        <begin position="307"/>
        <end position="335"/>
    </location>
</feature>
<dbReference type="PANTHER" id="PTHR46364">
    <property type="entry name" value="OS08G0421900 PROTEIN"/>
    <property type="match status" value="1"/>
</dbReference>
<dbReference type="CDD" id="cd04370">
    <property type="entry name" value="BAH"/>
    <property type="match status" value="1"/>
</dbReference>
<feature type="compositionally biased region" description="Basic residues" evidence="1">
    <location>
        <begin position="1"/>
        <end position="21"/>
    </location>
</feature>
<organism evidence="3 4">
    <name type="scientific">Lyophyllum shimeji</name>
    <name type="common">Hon-shimeji</name>
    <name type="synonym">Tricholoma shimeji</name>
    <dbReference type="NCBI Taxonomy" id="47721"/>
    <lineage>
        <taxon>Eukaryota</taxon>
        <taxon>Fungi</taxon>
        <taxon>Dikarya</taxon>
        <taxon>Basidiomycota</taxon>
        <taxon>Agaricomycotina</taxon>
        <taxon>Agaricomycetes</taxon>
        <taxon>Agaricomycetidae</taxon>
        <taxon>Agaricales</taxon>
        <taxon>Tricholomatineae</taxon>
        <taxon>Lyophyllaceae</taxon>
        <taxon>Lyophyllum</taxon>
    </lineage>
</organism>
<feature type="compositionally biased region" description="Acidic residues" evidence="1">
    <location>
        <begin position="313"/>
        <end position="335"/>
    </location>
</feature>
<dbReference type="AlphaFoldDB" id="A0A9P3UNR2"/>
<feature type="compositionally biased region" description="Basic and acidic residues" evidence="1">
    <location>
        <begin position="425"/>
        <end position="438"/>
    </location>
</feature>
<feature type="region of interest" description="Disordered" evidence="1">
    <location>
        <begin position="1"/>
        <end position="32"/>
    </location>
</feature>
<evidence type="ECO:0000313" key="4">
    <source>
        <dbReference type="Proteomes" id="UP001063166"/>
    </source>
</evidence>
<dbReference type="OrthoDB" id="10259622at2759"/>
<keyword evidence="4" id="KW-1185">Reference proteome</keyword>
<proteinExistence type="predicted"/>
<dbReference type="InterPro" id="IPR043151">
    <property type="entry name" value="BAH_sf"/>
</dbReference>
<comment type="caution">
    <text evidence="3">The sequence shown here is derived from an EMBL/GenBank/DDBJ whole genome shotgun (WGS) entry which is preliminary data.</text>
</comment>
<dbReference type="EMBL" id="BRPK01000007">
    <property type="protein sequence ID" value="GLB39938.1"/>
    <property type="molecule type" value="Genomic_DNA"/>
</dbReference>
<name>A0A9P3UNR2_LYOSH</name>
<sequence length="468" mass="51515">MPRRAARLTLPKKKPTNKKPKLAGGDPAAPTDEEWERMVEYGSFIVRDEEGDEHTFKRGDVAMVLPHGVSPGDPIEPYDYWVAKIREVRLRTQQDVWTKIQWYWSGQEVHGAVKSFDDKACGRYERIFSDHFDYVSTSAFDAVTPMKKLNDSDIEQPHIPRGVFYTRYTFEYRARNIQPKPGLTTCLCLRPYAPDDPAPLSLMHFCPRPACRRWFHARCLLRAGLGSEDPDPARRRRLLLASPDVEGVVEGLGEGGGEEEAEGVNRRCGWREGTGMGARGGGGVTVEVQGGLDAVVVVGVGVGVGTRGRRSFEDEDPEEDEEEAVEPDSDADAESDDMRLAALPRHLVHIAEQPIVRGAAFPAGGVAGNVAAVVRARRMVYAALRGEEVPAGWEEELGVGVEEAVVEVEVPSDEEEEEDGEGDGEEGKARGKAREKVKGKAKGRMKAKKRERTESVRALLCPDCGGAI</sequence>
<dbReference type="InterPro" id="IPR001025">
    <property type="entry name" value="BAH_dom"/>
</dbReference>
<dbReference type="Proteomes" id="UP001063166">
    <property type="component" value="Unassembled WGS sequence"/>
</dbReference>
<evidence type="ECO:0000256" key="1">
    <source>
        <dbReference type="SAM" id="MobiDB-lite"/>
    </source>
</evidence>
<evidence type="ECO:0000259" key="2">
    <source>
        <dbReference type="PROSITE" id="PS51038"/>
    </source>
</evidence>
<dbReference type="Gene3D" id="2.30.30.490">
    <property type="match status" value="1"/>
</dbReference>
<feature type="region of interest" description="Disordered" evidence="1">
    <location>
        <begin position="409"/>
        <end position="454"/>
    </location>
</feature>
<protein>
    <recommendedName>
        <fullName evidence="2">BAH domain-containing protein</fullName>
    </recommendedName>
</protein>
<dbReference type="GO" id="GO:0003682">
    <property type="term" value="F:chromatin binding"/>
    <property type="evidence" value="ECO:0007669"/>
    <property type="project" value="InterPro"/>
</dbReference>
<feature type="compositionally biased region" description="Acidic residues" evidence="1">
    <location>
        <begin position="409"/>
        <end position="424"/>
    </location>
</feature>
<reference evidence="3" key="1">
    <citation type="submission" date="2022-07" db="EMBL/GenBank/DDBJ databases">
        <title>The genome of Lyophyllum shimeji provides insight into the initial evolution of ectomycorrhizal fungal genome.</title>
        <authorList>
            <person name="Kobayashi Y."/>
            <person name="Shibata T."/>
            <person name="Hirakawa H."/>
            <person name="Shigenobu S."/>
            <person name="Nishiyama T."/>
            <person name="Yamada A."/>
            <person name="Hasebe M."/>
            <person name="Kawaguchi M."/>
        </authorList>
    </citation>
    <scope>NUCLEOTIDE SEQUENCE</scope>
    <source>
        <strain evidence="3">AT787</strain>
    </source>
</reference>
<accession>A0A9P3UNR2</accession>
<dbReference type="PROSITE" id="PS51038">
    <property type="entry name" value="BAH"/>
    <property type="match status" value="1"/>
</dbReference>
<feature type="compositionally biased region" description="Basic residues" evidence="1">
    <location>
        <begin position="439"/>
        <end position="450"/>
    </location>
</feature>
<gene>
    <name evidence="3" type="ORF">LshimejAT787_0704480</name>
</gene>
<evidence type="ECO:0000313" key="3">
    <source>
        <dbReference type="EMBL" id="GLB39938.1"/>
    </source>
</evidence>